<evidence type="ECO:0000256" key="8">
    <source>
        <dbReference type="ARBA" id="ARBA00049348"/>
    </source>
</evidence>
<reference evidence="10 11" key="1">
    <citation type="submission" date="2018-11" db="EMBL/GenBank/DDBJ databases">
        <title>Genomes From Bacteria Associated with the Canine Oral Cavity: a Test Case for Automated Genome-Based Taxonomic Assignment.</title>
        <authorList>
            <person name="Coil D.A."/>
            <person name="Jospin G."/>
            <person name="Darling A.E."/>
            <person name="Wallis C."/>
            <person name="Davis I.J."/>
            <person name="Harris S."/>
            <person name="Eisen J.A."/>
            <person name="Holcombe L.J."/>
            <person name="O'Flynn C."/>
        </authorList>
    </citation>
    <scope>NUCLEOTIDE SEQUENCE [LARGE SCALE GENOMIC DNA]</scope>
    <source>
        <strain evidence="10 11">OH887_COT-365</strain>
    </source>
</reference>
<dbReference type="AlphaFoldDB" id="A0A3P1TBB8"/>
<dbReference type="GO" id="GO:0006281">
    <property type="term" value="P:DNA repair"/>
    <property type="evidence" value="ECO:0007669"/>
    <property type="project" value="UniProtKB-KW"/>
</dbReference>
<evidence type="ECO:0000256" key="4">
    <source>
        <dbReference type="ARBA" id="ARBA00022603"/>
    </source>
</evidence>
<keyword evidence="7" id="KW-0234">DNA repair</keyword>
<dbReference type="InterPro" id="IPR001497">
    <property type="entry name" value="MethylDNA_cys_MeTrfase_AS"/>
</dbReference>
<keyword evidence="4 10" id="KW-0489">Methyltransferase</keyword>
<dbReference type="OrthoDB" id="9802228at2"/>
<protein>
    <recommendedName>
        <fullName evidence="3">methylated-DNA--[protein]-cysteine S-methyltransferase</fullName>
        <ecNumber evidence="3">2.1.1.63</ecNumber>
    </recommendedName>
</protein>
<dbReference type="PANTHER" id="PTHR10815:SF13">
    <property type="entry name" value="METHYLATED-DNA--PROTEIN-CYSTEINE METHYLTRANSFERASE"/>
    <property type="match status" value="1"/>
</dbReference>
<keyword evidence="5 10" id="KW-0808">Transferase</keyword>
<comment type="similarity">
    <text evidence="2">Belongs to the MGMT family.</text>
</comment>
<evidence type="ECO:0000259" key="9">
    <source>
        <dbReference type="Pfam" id="PF01035"/>
    </source>
</evidence>
<feature type="domain" description="Methylated-DNA-[protein]-cysteine S-methyltransferase DNA binding" evidence="9">
    <location>
        <begin position="69"/>
        <end position="148"/>
    </location>
</feature>
<organism evidence="10 11">
    <name type="scientific">Arachnia propionica</name>
    <dbReference type="NCBI Taxonomy" id="1750"/>
    <lineage>
        <taxon>Bacteria</taxon>
        <taxon>Bacillati</taxon>
        <taxon>Actinomycetota</taxon>
        <taxon>Actinomycetes</taxon>
        <taxon>Propionibacteriales</taxon>
        <taxon>Propionibacteriaceae</taxon>
        <taxon>Arachnia</taxon>
    </lineage>
</organism>
<dbReference type="InterPro" id="IPR014048">
    <property type="entry name" value="MethylDNA_cys_MeTrfase_DNA-bd"/>
</dbReference>
<evidence type="ECO:0000256" key="1">
    <source>
        <dbReference type="ARBA" id="ARBA00001286"/>
    </source>
</evidence>
<evidence type="ECO:0000256" key="6">
    <source>
        <dbReference type="ARBA" id="ARBA00022763"/>
    </source>
</evidence>
<dbReference type="RefSeq" id="WP_124842970.1">
    <property type="nucleotide sequence ID" value="NZ_RQZG01000002.1"/>
</dbReference>
<comment type="catalytic activity">
    <reaction evidence="8">
        <text>a 6-O-methyl-2'-deoxyguanosine in DNA + L-cysteinyl-[protein] = S-methyl-L-cysteinyl-[protein] + a 2'-deoxyguanosine in DNA</text>
        <dbReference type="Rhea" id="RHEA:24000"/>
        <dbReference type="Rhea" id="RHEA-COMP:10131"/>
        <dbReference type="Rhea" id="RHEA-COMP:10132"/>
        <dbReference type="Rhea" id="RHEA-COMP:11367"/>
        <dbReference type="Rhea" id="RHEA-COMP:11368"/>
        <dbReference type="ChEBI" id="CHEBI:29950"/>
        <dbReference type="ChEBI" id="CHEBI:82612"/>
        <dbReference type="ChEBI" id="CHEBI:85445"/>
        <dbReference type="ChEBI" id="CHEBI:85448"/>
        <dbReference type="EC" id="2.1.1.63"/>
    </reaction>
</comment>
<dbReference type="PANTHER" id="PTHR10815">
    <property type="entry name" value="METHYLATED-DNA--PROTEIN-CYSTEINE METHYLTRANSFERASE"/>
    <property type="match status" value="1"/>
</dbReference>
<name>A0A3P1TBB8_9ACTN</name>
<dbReference type="CDD" id="cd06445">
    <property type="entry name" value="ATase"/>
    <property type="match status" value="1"/>
</dbReference>
<keyword evidence="6" id="KW-0227">DNA damage</keyword>
<evidence type="ECO:0000256" key="3">
    <source>
        <dbReference type="ARBA" id="ARBA00011918"/>
    </source>
</evidence>
<gene>
    <name evidence="10" type="ORF">EII34_03520</name>
</gene>
<dbReference type="FunFam" id="1.10.10.10:FF:000214">
    <property type="entry name" value="Methylated-DNA--protein-cysteine methyltransferase"/>
    <property type="match status" value="1"/>
</dbReference>
<dbReference type="InterPro" id="IPR036217">
    <property type="entry name" value="MethylDNA_cys_MeTrfase_DNAb"/>
</dbReference>
<comment type="caution">
    <text evidence="10">The sequence shown here is derived from an EMBL/GenBank/DDBJ whole genome shotgun (WGS) entry which is preliminary data.</text>
</comment>
<dbReference type="Proteomes" id="UP000280819">
    <property type="component" value="Unassembled WGS sequence"/>
</dbReference>
<dbReference type="InterPro" id="IPR036388">
    <property type="entry name" value="WH-like_DNA-bd_sf"/>
</dbReference>
<dbReference type="NCBIfam" id="TIGR00589">
    <property type="entry name" value="ogt"/>
    <property type="match status" value="1"/>
</dbReference>
<evidence type="ECO:0000313" key="11">
    <source>
        <dbReference type="Proteomes" id="UP000280819"/>
    </source>
</evidence>
<evidence type="ECO:0000313" key="10">
    <source>
        <dbReference type="EMBL" id="RRD06704.1"/>
    </source>
</evidence>
<evidence type="ECO:0000256" key="7">
    <source>
        <dbReference type="ARBA" id="ARBA00023204"/>
    </source>
</evidence>
<accession>A0A3P1TBB8</accession>
<dbReference type="GO" id="GO:0032259">
    <property type="term" value="P:methylation"/>
    <property type="evidence" value="ECO:0007669"/>
    <property type="project" value="UniProtKB-KW"/>
</dbReference>
<dbReference type="Gene3D" id="1.10.10.10">
    <property type="entry name" value="Winged helix-like DNA-binding domain superfamily/Winged helix DNA-binding domain"/>
    <property type="match status" value="1"/>
</dbReference>
<dbReference type="Pfam" id="PF01035">
    <property type="entry name" value="DNA_binding_1"/>
    <property type="match status" value="1"/>
</dbReference>
<dbReference type="GO" id="GO:0003908">
    <property type="term" value="F:methylated-DNA-[protein]-cysteine S-methyltransferase activity"/>
    <property type="evidence" value="ECO:0007669"/>
    <property type="project" value="UniProtKB-EC"/>
</dbReference>
<dbReference type="PROSITE" id="PS00374">
    <property type="entry name" value="MGMT"/>
    <property type="match status" value="1"/>
</dbReference>
<evidence type="ECO:0000256" key="2">
    <source>
        <dbReference type="ARBA" id="ARBA00008711"/>
    </source>
</evidence>
<comment type="catalytic activity">
    <reaction evidence="1">
        <text>a 4-O-methyl-thymidine in DNA + L-cysteinyl-[protein] = a thymidine in DNA + S-methyl-L-cysteinyl-[protein]</text>
        <dbReference type="Rhea" id="RHEA:53428"/>
        <dbReference type="Rhea" id="RHEA-COMP:10131"/>
        <dbReference type="Rhea" id="RHEA-COMP:10132"/>
        <dbReference type="Rhea" id="RHEA-COMP:13555"/>
        <dbReference type="Rhea" id="RHEA-COMP:13556"/>
        <dbReference type="ChEBI" id="CHEBI:29950"/>
        <dbReference type="ChEBI" id="CHEBI:82612"/>
        <dbReference type="ChEBI" id="CHEBI:137386"/>
        <dbReference type="ChEBI" id="CHEBI:137387"/>
        <dbReference type="EC" id="2.1.1.63"/>
    </reaction>
</comment>
<sequence length="154" mass="16374">MNQLTIELPGGVWTFITDGEVLVRCLYGAGGGALPAMPEDHPVARAVRAYADGEVSAIDAIAVAQPEGEFHAAVRREMRRIPPGQTVSYQELAAWAGNPAAARAAAAACARNLIPIVIPCHRVVRSDGSLGGYAFGLDVKQALLDFERRHAESR</sequence>
<dbReference type="EMBL" id="RQZG01000002">
    <property type="protein sequence ID" value="RRD06704.1"/>
    <property type="molecule type" value="Genomic_DNA"/>
</dbReference>
<dbReference type="EC" id="2.1.1.63" evidence="3"/>
<dbReference type="SUPFAM" id="SSF46767">
    <property type="entry name" value="Methylated DNA-protein cysteine methyltransferase, C-terminal domain"/>
    <property type="match status" value="1"/>
</dbReference>
<proteinExistence type="inferred from homology"/>
<evidence type="ECO:0000256" key="5">
    <source>
        <dbReference type="ARBA" id="ARBA00022679"/>
    </source>
</evidence>